<evidence type="ECO:0000313" key="1">
    <source>
        <dbReference type="EMBL" id="KAH9422232.1"/>
    </source>
</evidence>
<accession>A0ABQ8JIG8</accession>
<proteinExistence type="predicted"/>
<protein>
    <submittedName>
        <fullName evidence="1">Uncharacterized protein</fullName>
    </submittedName>
</protein>
<evidence type="ECO:0000313" key="2">
    <source>
        <dbReference type="Proteomes" id="UP000887458"/>
    </source>
</evidence>
<reference evidence="1 2" key="1">
    <citation type="journal article" date="2018" name="J. Allergy Clin. Immunol.">
        <title>High-quality assembly of Dermatophagoides pteronyssinus genome and transcriptome reveals a wide range of novel allergens.</title>
        <authorList>
            <person name="Liu X.Y."/>
            <person name="Yang K.Y."/>
            <person name="Wang M.Q."/>
            <person name="Kwok J.S."/>
            <person name="Zeng X."/>
            <person name="Yang Z."/>
            <person name="Xiao X.J."/>
            <person name="Lau C.P."/>
            <person name="Li Y."/>
            <person name="Huang Z.M."/>
            <person name="Ba J.G."/>
            <person name="Yim A.K."/>
            <person name="Ouyang C.Y."/>
            <person name="Ngai S.M."/>
            <person name="Chan T.F."/>
            <person name="Leung E.L."/>
            <person name="Liu L."/>
            <person name="Liu Z.G."/>
            <person name="Tsui S.K."/>
        </authorList>
    </citation>
    <scope>NUCLEOTIDE SEQUENCE [LARGE SCALE GENOMIC DNA]</scope>
    <source>
        <strain evidence="1">Derp</strain>
    </source>
</reference>
<dbReference type="Proteomes" id="UP000887458">
    <property type="component" value="Unassembled WGS sequence"/>
</dbReference>
<sequence length="86" mass="9775">MFRVIGVKFPGDDALRSSSLSLFVRSVKELKKNCGVRLGKQLLARLRRIFGLFNPCSQNCSHINGLLLRLYLEDFVMSTKDQGEKD</sequence>
<gene>
    <name evidence="1" type="ORF">DERP_002529</name>
</gene>
<comment type="caution">
    <text evidence="1">The sequence shown here is derived from an EMBL/GenBank/DDBJ whole genome shotgun (WGS) entry which is preliminary data.</text>
</comment>
<reference evidence="1 2" key="2">
    <citation type="journal article" date="2022" name="Mol. Biol. Evol.">
        <title>Comparative Genomics Reveals Insights into the Divergent Evolution of Astigmatic Mites and Household Pest Adaptations.</title>
        <authorList>
            <person name="Xiong Q."/>
            <person name="Wan A.T."/>
            <person name="Liu X."/>
            <person name="Fung C.S."/>
            <person name="Xiao X."/>
            <person name="Malainual N."/>
            <person name="Hou J."/>
            <person name="Wang L."/>
            <person name="Wang M."/>
            <person name="Yang K.Y."/>
            <person name="Cui Y."/>
            <person name="Leung E.L."/>
            <person name="Nong W."/>
            <person name="Shin S.K."/>
            <person name="Au S.W."/>
            <person name="Jeong K.Y."/>
            <person name="Chew F.T."/>
            <person name="Hui J.H."/>
            <person name="Leung T.F."/>
            <person name="Tungtrongchitr A."/>
            <person name="Zhong N."/>
            <person name="Liu Z."/>
            <person name="Tsui S.K."/>
        </authorList>
    </citation>
    <scope>NUCLEOTIDE SEQUENCE [LARGE SCALE GENOMIC DNA]</scope>
    <source>
        <strain evidence="1">Derp</strain>
    </source>
</reference>
<dbReference type="EMBL" id="NJHN03000037">
    <property type="protein sequence ID" value="KAH9422232.1"/>
    <property type="molecule type" value="Genomic_DNA"/>
</dbReference>
<organism evidence="1 2">
    <name type="scientific">Dermatophagoides pteronyssinus</name>
    <name type="common">European house dust mite</name>
    <dbReference type="NCBI Taxonomy" id="6956"/>
    <lineage>
        <taxon>Eukaryota</taxon>
        <taxon>Metazoa</taxon>
        <taxon>Ecdysozoa</taxon>
        <taxon>Arthropoda</taxon>
        <taxon>Chelicerata</taxon>
        <taxon>Arachnida</taxon>
        <taxon>Acari</taxon>
        <taxon>Acariformes</taxon>
        <taxon>Sarcoptiformes</taxon>
        <taxon>Astigmata</taxon>
        <taxon>Psoroptidia</taxon>
        <taxon>Analgoidea</taxon>
        <taxon>Pyroglyphidae</taxon>
        <taxon>Dermatophagoidinae</taxon>
        <taxon>Dermatophagoides</taxon>
    </lineage>
</organism>
<keyword evidence="2" id="KW-1185">Reference proteome</keyword>
<name>A0ABQ8JIG8_DERPT</name>